<sequence>MGTESAVVSKSVIKPIEIVRSGNLTGSCLARGVIALGNFDGFHLGHQLLIRKARQIAGQTCPVAIMSVEPHPRQFFNPDMAIGRLALPEQKHQRAEMLGVDYIFEPTFDKEFASLTPEAFVYDVLHKKLDVSHVIVGENFRFGAGRRGDCAALKELAAKYNMSVDVILLQSEFSSTRVRAALGAGDLSSAQRCLGRAWEANVISRNGSLYLAEGLIRPRGGWYILKNTLLDSEFVAQITSDGRIISQALCSEQVRFITRLFD</sequence>
<evidence type="ECO:0000256" key="4">
    <source>
        <dbReference type="ARBA" id="ARBA00022630"/>
    </source>
</evidence>
<evidence type="ECO:0000256" key="9">
    <source>
        <dbReference type="ARBA" id="ARBA00022827"/>
    </source>
</evidence>
<evidence type="ECO:0000256" key="5">
    <source>
        <dbReference type="ARBA" id="ARBA00022643"/>
    </source>
</evidence>
<evidence type="ECO:0000256" key="11">
    <source>
        <dbReference type="ARBA" id="ARBA00049494"/>
    </source>
</evidence>
<name>A0ABT3QTN7_9HYPH</name>
<evidence type="ECO:0000259" key="12">
    <source>
        <dbReference type="Pfam" id="PF06574"/>
    </source>
</evidence>
<dbReference type="Pfam" id="PF06574">
    <property type="entry name" value="FAD_syn"/>
    <property type="match status" value="1"/>
</dbReference>
<dbReference type="Proteomes" id="UP001301216">
    <property type="component" value="Unassembled WGS sequence"/>
</dbReference>
<comment type="pathway">
    <text evidence="1">Cofactor biosynthesis; FAD biosynthesis; FAD from FMN: step 1/1.</text>
</comment>
<dbReference type="Gene3D" id="3.40.50.620">
    <property type="entry name" value="HUPs"/>
    <property type="match status" value="1"/>
</dbReference>
<dbReference type="RefSeq" id="WP_265986646.1">
    <property type="nucleotide sequence ID" value="NZ_JAPHAV010000017.1"/>
</dbReference>
<evidence type="ECO:0000313" key="14">
    <source>
        <dbReference type="Proteomes" id="UP001301216"/>
    </source>
</evidence>
<keyword evidence="5" id="KW-0288">FMN</keyword>
<reference evidence="13 14" key="1">
    <citation type="submission" date="2022-11" db="EMBL/GenBank/DDBJ databases">
        <title>Brucella sp. YY2X, whole genome shotgun sequencing project.</title>
        <authorList>
            <person name="Yang Y."/>
        </authorList>
    </citation>
    <scope>NUCLEOTIDE SEQUENCE [LARGE SCALE GENOMIC DNA]</scope>
    <source>
        <strain evidence="13 14">YY2X</strain>
    </source>
</reference>
<dbReference type="EMBL" id="JAPHAV010000017">
    <property type="protein sequence ID" value="MCX2698997.1"/>
    <property type="molecule type" value="Genomic_DNA"/>
</dbReference>
<proteinExistence type="inferred from homology"/>
<feature type="domain" description="FAD synthetase" evidence="12">
    <location>
        <begin position="31"/>
        <end position="168"/>
    </location>
</feature>
<keyword evidence="4" id="KW-0285">Flavoprotein</keyword>
<accession>A0ABT3QTN7</accession>
<dbReference type="NCBIfam" id="TIGR00125">
    <property type="entry name" value="cyt_tran_rel"/>
    <property type="match status" value="1"/>
</dbReference>
<evidence type="ECO:0000256" key="6">
    <source>
        <dbReference type="ARBA" id="ARBA00022679"/>
    </source>
</evidence>
<keyword evidence="7 13" id="KW-0548">Nucleotidyltransferase</keyword>
<dbReference type="PANTHER" id="PTHR22749:SF6">
    <property type="entry name" value="RIBOFLAVIN KINASE"/>
    <property type="match status" value="1"/>
</dbReference>
<keyword evidence="9" id="KW-0274">FAD</keyword>
<evidence type="ECO:0000313" key="13">
    <source>
        <dbReference type="EMBL" id="MCX2698997.1"/>
    </source>
</evidence>
<dbReference type="InterPro" id="IPR015864">
    <property type="entry name" value="FAD_synthase"/>
</dbReference>
<evidence type="ECO:0000256" key="8">
    <source>
        <dbReference type="ARBA" id="ARBA00022741"/>
    </source>
</evidence>
<evidence type="ECO:0000256" key="1">
    <source>
        <dbReference type="ARBA" id="ARBA00004726"/>
    </source>
</evidence>
<dbReference type="GO" id="GO:0016779">
    <property type="term" value="F:nucleotidyltransferase activity"/>
    <property type="evidence" value="ECO:0007669"/>
    <property type="project" value="UniProtKB-KW"/>
</dbReference>
<dbReference type="InterPro" id="IPR004821">
    <property type="entry name" value="Cyt_trans-like"/>
</dbReference>
<keyword evidence="10" id="KW-0067">ATP-binding</keyword>
<comment type="similarity">
    <text evidence="2">Belongs to the RibF family.</text>
</comment>
<dbReference type="InterPro" id="IPR014729">
    <property type="entry name" value="Rossmann-like_a/b/a_fold"/>
</dbReference>
<protein>
    <recommendedName>
        <fullName evidence="3">FAD synthase</fullName>
        <ecNumber evidence="3">2.7.7.2</ecNumber>
    </recommendedName>
</protein>
<evidence type="ECO:0000256" key="10">
    <source>
        <dbReference type="ARBA" id="ARBA00022840"/>
    </source>
</evidence>
<keyword evidence="6" id="KW-0808">Transferase</keyword>
<dbReference type="CDD" id="cd02064">
    <property type="entry name" value="FAD_synthetase_N"/>
    <property type="match status" value="1"/>
</dbReference>
<evidence type="ECO:0000256" key="7">
    <source>
        <dbReference type="ARBA" id="ARBA00022695"/>
    </source>
</evidence>
<evidence type="ECO:0000256" key="3">
    <source>
        <dbReference type="ARBA" id="ARBA00012393"/>
    </source>
</evidence>
<dbReference type="SUPFAM" id="SSF52374">
    <property type="entry name" value="Nucleotidylyl transferase"/>
    <property type="match status" value="1"/>
</dbReference>
<organism evidence="13 14">
    <name type="scientific">Ochrobactrum chromiisoli</name>
    <dbReference type="NCBI Taxonomy" id="2993941"/>
    <lineage>
        <taxon>Bacteria</taxon>
        <taxon>Pseudomonadati</taxon>
        <taxon>Pseudomonadota</taxon>
        <taxon>Alphaproteobacteria</taxon>
        <taxon>Hyphomicrobiales</taxon>
        <taxon>Brucellaceae</taxon>
        <taxon>Brucella/Ochrobactrum group</taxon>
        <taxon>Ochrobactrum</taxon>
    </lineage>
</organism>
<dbReference type="EC" id="2.7.7.2" evidence="3"/>
<comment type="catalytic activity">
    <reaction evidence="11">
        <text>FMN + ATP + H(+) = FAD + diphosphate</text>
        <dbReference type="Rhea" id="RHEA:17237"/>
        <dbReference type="ChEBI" id="CHEBI:15378"/>
        <dbReference type="ChEBI" id="CHEBI:30616"/>
        <dbReference type="ChEBI" id="CHEBI:33019"/>
        <dbReference type="ChEBI" id="CHEBI:57692"/>
        <dbReference type="ChEBI" id="CHEBI:58210"/>
        <dbReference type="EC" id="2.7.7.2"/>
    </reaction>
</comment>
<dbReference type="InterPro" id="IPR023468">
    <property type="entry name" value="Riboflavin_kinase"/>
</dbReference>
<keyword evidence="14" id="KW-1185">Reference proteome</keyword>
<gene>
    <name evidence="13" type="ORF">OPR82_19975</name>
</gene>
<evidence type="ECO:0000256" key="2">
    <source>
        <dbReference type="ARBA" id="ARBA00010214"/>
    </source>
</evidence>
<dbReference type="PANTHER" id="PTHR22749">
    <property type="entry name" value="RIBOFLAVIN KINASE/FMN ADENYLYLTRANSFERASE"/>
    <property type="match status" value="1"/>
</dbReference>
<keyword evidence="8" id="KW-0547">Nucleotide-binding</keyword>
<comment type="caution">
    <text evidence="13">The sequence shown here is derived from an EMBL/GenBank/DDBJ whole genome shotgun (WGS) entry which is preliminary data.</text>
</comment>